<dbReference type="AlphaFoldDB" id="A0A1B4Z169"/>
<sequence length="82" mass="9322">MSAISFIIEACSEKRVQERGKAFHKSERNRSDSLRIAGFSSPSLSKTGFLGASRSVTFFCLPYLSLTKRNTELFFTYLSQMR</sequence>
<name>A0A1B4Z169_ORYSI</name>
<keyword evidence="1" id="KW-0496">Mitochondrion</keyword>
<organism evidence="1">
    <name type="scientific">Oryza sativa subsp. indica</name>
    <name type="common">Rice</name>
    <dbReference type="NCBI Taxonomy" id="39946"/>
    <lineage>
        <taxon>Eukaryota</taxon>
        <taxon>Viridiplantae</taxon>
        <taxon>Streptophyta</taxon>
        <taxon>Embryophyta</taxon>
        <taxon>Tracheophyta</taxon>
        <taxon>Spermatophyta</taxon>
        <taxon>Magnoliopsida</taxon>
        <taxon>Liliopsida</taxon>
        <taxon>Poales</taxon>
        <taxon>Poaceae</taxon>
        <taxon>BOP clade</taxon>
        <taxon>Oryzoideae</taxon>
        <taxon>Oryzeae</taxon>
        <taxon>Oryzinae</taxon>
        <taxon>Oryza</taxon>
        <taxon>Oryza sativa</taxon>
    </lineage>
</organism>
<protein>
    <submittedName>
        <fullName evidence="1">Uncharacterized protein</fullName>
    </submittedName>
</protein>
<proteinExistence type="predicted"/>
<dbReference type="EMBL" id="AP017386">
    <property type="protein sequence ID" value="BAV53178.1"/>
    <property type="molecule type" value="Genomic_DNA"/>
</dbReference>
<geneLocation type="mitochondrion" evidence="1"/>
<evidence type="ECO:0000313" key="1">
    <source>
        <dbReference type="EMBL" id="BAV53178.1"/>
    </source>
</evidence>
<gene>
    <name evidence="1" type="primary">orf82</name>
</gene>
<reference evidence="1" key="1">
    <citation type="journal article" date="2016" name="PLoS ONE">
        <title>Whole Mitochondrial Genome Sequencing and Re-Examination of a Cytoplasmic Male Sterility-Associated Gene in Boro-Taichung-Type Cytoplasmic Male Sterile Rice.</title>
        <authorList>
            <person name="Kazama T."/>
            <person name="Toriyama K."/>
        </authorList>
    </citation>
    <scope>NUCLEOTIDE SEQUENCE</scope>
    <source>
        <strain evidence="1">BT-CMS</strain>
    </source>
</reference>
<accession>A0A1B4Z169</accession>